<protein>
    <submittedName>
        <fullName evidence="2">GNAT family N-acetyltransferase</fullName>
    </submittedName>
</protein>
<accession>A0A3S0JFD8</accession>
<dbReference type="AlphaFoldDB" id="A0A3S0JFD8"/>
<dbReference type="InterPro" id="IPR000182">
    <property type="entry name" value="GNAT_dom"/>
</dbReference>
<dbReference type="CDD" id="cd04301">
    <property type="entry name" value="NAT_SF"/>
    <property type="match status" value="1"/>
</dbReference>
<dbReference type="EMBL" id="RXLZ01000068">
    <property type="protein sequence ID" value="RTQ86260.1"/>
    <property type="molecule type" value="Genomic_DNA"/>
</dbReference>
<keyword evidence="2" id="KW-0808">Transferase</keyword>
<gene>
    <name evidence="2" type="ORF">EKL94_18625</name>
</gene>
<evidence type="ECO:0000313" key="3">
    <source>
        <dbReference type="Proteomes" id="UP000271705"/>
    </source>
</evidence>
<evidence type="ECO:0000313" key="2">
    <source>
        <dbReference type="EMBL" id="RTQ86260.1"/>
    </source>
</evidence>
<dbReference type="InterPro" id="IPR016181">
    <property type="entry name" value="Acyl_CoA_acyltransferase"/>
</dbReference>
<sequence length="143" mass="15282">MTLDVAVTDEPSDEALEVIGTGLDQFNLDAAGYADRRTLAVLVTDPASGEVVGGLTGRTSLGLWFVDLFHLPAAYRGNGLGSRVLKAAEDEARRRGCRSGVLYTLSFQAPDFYVKHGWAVFGRVPCDPAGTCRVFLSKDLSTG</sequence>
<dbReference type="RefSeq" id="WP_126930174.1">
    <property type="nucleotide sequence ID" value="NZ_RXLZ01000068.1"/>
</dbReference>
<organism evidence="2 3">
    <name type="scientific">Stenotrophomonas maltophilia</name>
    <name type="common">Pseudomonas maltophilia</name>
    <name type="synonym">Xanthomonas maltophilia</name>
    <dbReference type="NCBI Taxonomy" id="40324"/>
    <lineage>
        <taxon>Bacteria</taxon>
        <taxon>Pseudomonadati</taxon>
        <taxon>Pseudomonadota</taxon>
        <taxon>Gammaproteobacteria</taxon>
        <taxon>Lysobacterales</taxon>
        <taxon>Lysobacteraceae</taxon>
        <taxon>Stenotrophomonas</taxon>
        <taxon>Stenotrophomonas maltophilia group</taxon>
    </lineage>
</organism>
<reference evidence="2 3" key="1">
    <citation type="submission" date="2018-12" db="EMBL/GenBank/DDBJ databases">
        <authorList>
            <person name="Kartti S."/>
            <person name="Manni A."/>
            <person name="Chemao El Fihri M.W."/>
            <person name="Laamarti M."/>
            <person name="Temsamani L."/>
            <person name="El Jamali J.E."/>
            <person name="Ouadghiri M."/>
            <person name="Ibrahimi A."/>
            <person name="Filati-Maltouf A."/>
        </authorList>
    </citation>
    <scope>NUCLEOTIDE SEQUENCE [LARGE SCALE GENOMIC DNA]</scope>
    <source>
        <strain evidence="2 3">MDMC339</strain>
    </source>
</reference>
<dbReference type="GO" id="GO:0016747">
    <property type="term" value="F:acyltransferase activity, transferring groups other than amino-acyl groups"/>
    <property type="evidence" value="ECO:0007669"/>
    <property type="project" value="InterPro"/>
</dbReference>
<dbReference type="Proteomes" id="UP000271705">
    <property type="component" value="Unassembled WGS sequence"/>
</dbReference>
<dbReference type="PROSITE" id="PS51186">
    <property type="entry name" value="GNAT"/>
    <property type="match status" value="1"/>
</dbReference>
<dbReference type="SUPFAM" id="SSF55729">
    <property type="entry name" value="Acyl-CoA N-acyltransferases (Nat)"/>
    <property type="match status" value="1"/>
</dbReference>
<dbReference type="Pfam" id="PF00583">
    <property type="entry name" value="Acetyltransf_1"/>
    <property type="match status" value="1"/>
</dbReference>
<evidence type="ECO:0000259" key="1">
    <source>
        <dbReference type="PROSITE" id="PS51186"/>
    </source>
</evidence>
<comment type="caution">
    <text evidence="2">The sequence shown here is derived from an EMBL/GenBank/DDBJ whole genome shotgun (WGS) entry which is preliminary data.</text>
</comment>
<proteinExistence type="predicted"/>
<dbReference type="Gene3D" id="3.40.630.30">
    <property type="match status" value="1"/>
</dbReference>
<name>A0A3S0JFD8_STEMA</name>
<feature type="domain" description="N-acetyltransferase" evidence="1">
    <location>
        <begin position="5"/>
        <end position="141"/>
    </location>
</feature>